<evidence type="ECO:0000256" key="1">
    <source>
        <dbReference type="SAM" id="Phobius"/>
    </source>
</evidence>
<proteinExistence type="predicted"/>
<name>L7W1E6_9BACT</name>
<feature type="transmembrane region" description="Helical" evidence="1">
    <location>
        <begin position="20"/>
        <end position="46"/>
    </location>
</feature>
<dbReference type="AlphaFoldDB" id="L7W1E6"/>
<keyword evidence="1" id="KW-1133">Transmembrane helix</keyword>
<reference evidence="2" key="1">
    <citation type="submission" date="2012-09" db="EMBL/GenBank/DDBJ databases">
        <title>Metagenomic Characterization of a Microbial Community in Wastewater Detects High Levels of Antibiotic Resistance.</title>
        <authorList>
            <person name="Abrams M."/>
            <person name="Caldwell A."/>
            <person name="Vandaei E."/>
            <person name="Lee W."/>
            <person name="Perrott J."/>
            <person name="Khan S.Y."/>
            <person name="Ta J."/>
            <person name="Romero D."/>
            <person name="Nguyen V."/>
            <person name="Pourmand N."/>
            <person name="Ouverney C.C."/>
        </authorList>
    </citation>
    <scope>NUCLEOTIDE SEQUENCE</scope>
</reference>
<evidence type="ECO:0000313" key="2">
    <source>
        <dbReference type="EMBL" id="AGC72355.1"/>
    </source>
</evidence>
<organism evidence="2">
    <name type="scientific">uncultured bacterium A1Q1_fos_2004</name>
    <dbReference type="NCBI Taxonomy" id="1256557"/>
    <lineage>
        <taxon>Bacteria</taxon>
        <taxon>environmental samples</taxon>
    </lineage>
</organism>
<dbReference type="EMBL" id="JX649899">
    <property type="protein sequence ID" value="AGC72355.1"/>
    <property type="molecule type" value="Genomic_DNA"/>
</dbReference>
<keyword evidence="1" id="KW-0812">Transmembrane</keyword>
<protein>
    <submittedName>
        <fullName evidence="2">Uncharacterized protein</fullName>
    </submittedName>
</protein>
<accession>L7W1E6</accession>
<sequence>MSEKPNVTVIYQEAKSPAPGLGAILIELVVFVLFVCLVGLAVGAGLI</sequence>
<keyword evidence="1" id="KW-0472">Membrane</keyword>